<proteinExistence type="predicted"/>
<gene>
    <name evidence="2" type="ORF">DW072_06075</name>
</gene>
<accession>A0A415FSH1</accession>
<feature type="signal peptide" evidence="1">
    <location>
        <begin position="1"/>
        <end position="36"/>
    </location>
</feature>
<dbReference type="PROSITE" id="PS51257">
    <property type="entry name" value="PROKAR_LIPOPROTEIN"/>
    <property type="match status" value="1"/>
</dbReference>
<evidence type="ECO:0000313" key="3">
    <source>
        <dbReference type="Proteomes" id="UP000285262"/>
    </source>
</evidence>
<sequence>MSGGQRVEPGVQVGAAAVLSVLACLLAAFITPSAHAAATYDITQVGDAKFVSVTDTNGKELSGLTTGSNAFNVKATICLRIDDIGALRQGDAVQVGATAADKSHYAPYLFTDTNLPSFLTDKQGRNVFSVKYVDPASFSLTRTGTEEQGSYICDLTVANTLWNWWGSSTSSTWRIGKSSTYTFSSQQSRNSPCTQNGNGMLTPSVNGNRIDVGTWFLNCATMTAVANGRDTSGFRKDSQIGWAHVTPQTGEIKGMTVGNHAIFILQAIDGRTPGRDGSIFPGRTWTYPLMKGPLRTCLWDPSRPCGRMMVHGISPTTSVPGFQGWPIP</sequence>
<keyword evidence="1" id="KW-0732">Signal</keyword>
<evidence type="ECO:0000313" key="2">
    <source>
        <dbReference type="EMBL" id="RHK25811.1"/>
    </source>
</evidence>
<protein>
    <submittedName>
        <fullName evidence="2">Uncharacterized protein</fullName>
    </submittedName>
</protein>
<dbReference type="AlphaFoldDB" id="A0A415FSH1"/>
<evidence type="ECO:0000256" key="1">
    <source>
        <dbReference type="SAM" id="SignalP"/>
    </source>
</evidence>
<dbReference type="RefSeq" id="WP_151263331.1">
    <property type="nucleotide sequence ID" value="NZ_CP023005.1"/>
</dbReference>
<comment type="caution">
    <text evidence="2">The sequence shown here is derived from an EMBL/GenBank/DDBJ whole genome shotgun (WGS) entry which is preliminary data.</text>
</comment>
<feature type="chain" id="PRO_5019396952" evidence="1">
    <location>
        <begin position="37"/>
        <end position="328"/>
    </location>
</feature>
<dbReference type="EMBL" id="QRNG01000008">
    <property type="protein sequence ID" value="RHK25811.1"/>
    <property type="molecule type" value="Genomic_DNA"/>
</dbReference>
<organism evidence="2 3">
    <name type="scientific">Bifidobacterium adolescentis</name>
    <dbReference type="NCBI Taxonomy" id="1680"/>
    <lineage>
        <taxon>Bacteria</taxon>
        <taxon>Bacillati</taxon>
        <taxon>Actinomycetota</taxon>
        <taxon>Actinomycetes</taxon>
        <taxon>Bifidobacteriales</taxon>
        <taxon>Bifidobacteriaceae</taxon>
        <taxon>Bifidobacterium</taxon>
    </lineage>
</organism>
<name>A0A415FSH1_BIFAD</name>
<reference evidence="2 3" key="1">
    <citation type="submission" date="2018-08" db="EMBL/GenBank/DDBJ databases">
        <title>A genome reference for cultivated species of the human gut microbiota.</title>
        <authorList>
            <person name="Zou Y."/>
            <person name="Xue W."/>
            <person name="Luo G."/>
        </authorList>
    </citation>
    <scope>NUCLEOTIDE SEQUENCE [LARGE SCALE GENOMIC DNA]</scope>
    <source>
        <strain evidence="2 3">AF45-19</strain>
    </source>
</reference>
<dbReference type="Proteomes" id="UP000285262">
    <property type="component" value="Unassembled WGS sequence"/>
</dbReference>